<dbReference type="InterPro" id="IPR009164">
    <property type="entry name" value="FBPtase_class3"/>
</dbReference>
<keyword evidence="2" id="KW-0464">Manganese</keyword>
<dbReference type="EMBL" id="AMCI01001990">
    <property type="protein sequence ID" value="EJX03907.1"/>
    <property type="molecule type" value="Genomic_DNA"/>
</dbReference>
<accession>J9G9E9</accession>
<proteinExistence type="inferred from homology"/>
<dbReference type="GO" id="GO:0006094">
    <property type="term" value="P:gluconeogenesis"/>
    <property type="evidence" value="ECO:0007669"/>
    <property type="project" value="InterPro"/>
</dbReference>
<reference evidence="4" key="1">
    <citation type="journal article" date="2012" name="PLoS ONE">
        <title>Gene sets for utilization of primary and secondary nutrition supplies in the distal gut of endangered iberian lynx.</title>
        <authorList>
            <person name="Alcaide M."/>
            <person name="Messina E."/>
            <person name="Richter M."/>
            <person name="Bargiela R."/>
            <person name="Peplies J."/>
            <person name="Huws S.A."/>
            <person name="Newbold C.J."/>
            <person name="Golyshin P.N."/>
            <person name="Simon M.A."/>
            <person name="Lopez G."/>
            <person name="Yakimov M.M."/>
            <person name="Ferrer M."/>
        </authorList>
    </citation>
    <scope>NUCLEOTIDE SEQUENCE</scope>
</reference>
<evidence type="ECO:0000256" key="1">
    <source>
        <dbReference type="ARBA" id="ARBA00022801"/>
    </source>
</evidence>
<name>J9G9E9_9ZZZZ</name>
<dbReference type="InterPro" id="IPR029052">
    <property type="entry name" value="Metallo-depent_PP-like"/>
</dbReference>
<comment type="caution">
    <text evidence="4">The sequence shown here is derived from an EMBL/GenBank/DDBJ whole genome shotgun (WGS) entry which is preliminary data.</text>
</comment>
<evidence type="ECO:0000256" key="2">
    <source>
        <dbReference type="ARBA" id="ARBA00023211"/>
    </source>
</evidence>
<organism evidence="4">
    <name type="scientific">gut metagenome</name>
    <dbReference type="NCBI Taxonomy" id="749906"/>
    <lineage>
        <taxon>unclassified sequences</taxon>
        <taxon>metagenomes</taxon>
        <taxon>organismal metagenomes</taxon>
    </lineage>
</organism>
<dbReference type="Pfam" id="PF06874">
    <property type="entry name" value="FBPase_2"/>
    <property type="match status" value="1"/>
</dbReference>
<dbReference type="SUPFAM" id="SSF56300">
    <property type="entry name" value="Metallo-dependent phosphatases"/>
    <property type="match status" value="2"/>
</dbReference>
<keyword evidence="3" id="KW-0119">Carbohydrate metabolism</keyword>
<evidence type="ECO:0000313" key="4">
    <source>
        <dbReference type="EMBL" id="EJX03907.1"/>
    </source>
</evidence>
<keyword evidence="1" id="KW-0378">Hydrolase</keyword>
<dbReference type="AlphaFoldDB" id="J9G9E9"/>
<evidence type="ECO:0000256" key="3">
    <source>
        <dbReference type="ARBA" id="ARBA00023277"/>
    </source>
</evidence>
<protein>
    <submittedName>
        <fullName evidence="4">Firmicute fructose-1,6-bisphosphatase</fullName>
    </submittedName>
</protein>
<sequence length="686" mass="79115">MYPLNVPEYENLNPSSYILETMNTTQPISPEEILDDMRYLQLLSHSFPTIADASTEIINLEAILNLPKGTEHFLADLHGEYEAFQHVLRNASGAIKRKVNEIFGNSLRENEKKELCTLIYYPEQKLDLVKAVETDLDDWYATTLNQLVHVCQNVSSKYTRSKVRKALPKEFSYIIQELLHENSMVPNKQAYLNVIIRTIISTRRADDFIIALCNLIQRLTIDTLHVLGDIFDRGPAPHRILDMLCDYHNFDVQWGNHDILWMGAAAGNDCCMANVLRLAMRYGNLPVLEDGYGINLLPLATFAMETYADDPCTLFGPKVEKEDSTYNAKTLRMIEQMHKAISVIQFKLEAEIIRRRPDFEMDDRLLLHRIDFDRKVIVLDGQEYELKDSFLPTVDPADPYRLTDEERDIMQKLHRSFVSSEKLKKHVRCLFRYGCMYTVTNSNLLFHASIPLNEDGSLKDVAIAGRTYHGRALLEKVGHLIRTAYFAEDDNPDKAFAIDYMWYLWCGKNSPAFDKDKMATFERYFLKEKELHKEVKGHYYTLRNEERVCDMLLDEFGVVGEHRHIINGHVPVKTKQGETPIKANGKMMVIDGGFSRAYHSETGIAGYTLVYHSRGFQLVQHEPFTSMQKAIEEGQDIKSSTQIVELSSQRMMVRDTDKGRELITQINDLRKLLLAYRIGLIKEKSL</sequence>
<dbReference type="Gene3D" id="3.60.21.10">
    <property type="match status" value="1"/>
</dbReference>
<dbReference type="PIRSF" id="PIRSF000906">
    <property type="entry name" value="FBPtase_Bacill"/>
    <property type="match status" value="1"/>
</dbReference>
<gene>
    <name evidence="4" type="ORF">EVA_07991</name>
</gene>
<dbReference type="HAMAP" id="MF_01854">
    <property type="entry name" value="FBPase_class3"/>
    <property type="match status" value="1"/>
</dbReference>
<dbReference type="GO" id="GO:0042132">
    <property type="term" value="F:fructose 1,6-bisphosphate 1-phosphatase activity"/>
    <property type="evidence" value="ECO:0007669"/>
    <property type="project" value="InterPro"/>
</dbReference>